<dbReference type="PANTHER" id="PTHR30046">
    <property type="entry name" value="FLAGELLAR M-RING PROTEIN"/>
    <property type="match status" value="1"/>
</dbReference>
<feature type="region of interest" description="Disordered" evidence="10">
    <location>
        <begin position="485"/>
        <end position="522"/>
    </location>
</feature>
<dbReference type="PRINTS" id="PR01009">
    <property type="entry name" value="FLGMRINGFLIF"/>
</dbReference>
<dbReference type="Pfam" id="PF01514">
    <property type="entry name" value="YscJ_FliF"/>
    <property type="match status" value="1"/>
</dbReference>
<keyword evidence="14" id="KW-0966">Cell projection</keyword>
<keyword evidence="5 11" id="KW-0812">Transmembrane</keyword>
<reference evidence="14 15" key="1">
    <citation type="submission" date="2019-08" db="EMBL/GenBank/DDBJ databases">
        <authorList>
            <person name="Peeters C."/>
        </authorList>
    </citation>
    <scope>NUCLEOTIDE SEQUENCE [LARGE SCALE GENOMIC DNA]</scope>
    <source>
        <strain evidence="14 15">LMG 31112</strain>
    </source>
</reference>
<dbReference type="InterPro" id="IPR045851">
    <property type="entry name" value="AMP-bd_C_sf"/>
</dbReference>
<keyword evidence="15" id="KW-1185">Reference proteome</keyword>
<dbReference type="GO" id="GO:0003774">
    <property type="term" value="F:cytoskeletal motor activity"/>
    <property type="evidence" value="ECO:0007669"/>
    <property type="project" value="InterPro"/>
</dbReference>
<comment type="function">
    <text evidence="9">The M ring may be actively involved in energy transduction.</text>
</comment>
<keyword evidence="6 11" id="KW-1133">Transmembrane helix</keyword>
<dbReference type="InterPro" id="IPR043427">
    <property type="entry name" value="YscJ/FliF"/>
</dbReference>
<dbReference type="EMBL" id="CABPSM010000001">
    <property type="protein sequence ID" value="VVD71176.1"/>
    <property type="molecule type" value="Genomic_DNA"/>
</dbReference>
<evidence type="ECO:0000256" key="11">
    <source>
        <dbReference type="SAM" id="Phobius"/>
    </source>
</evidence>
<dbReference type="InterPro" id="IPR006182">
    <property type="entry name" value="FliF_N_dom"/>
</dbReference>
<organism evidence="14 15">
    <name type="scientific">Pandoraea horticolens</name>
    <dbReference type="NCBI Taxonomy" id="2508298"/>
    <lineage>
        <taxon>Bacteria</taxon>
        <taxon>Pseudomonadati</taxon>
        <taxon>Pseudomonadota</taxon>
        <taxon>Betaproteobacteria</taxon>
        <taxon>Burkholderiales</taxon>
        <taxon>Burkholderiaceae</taxon>
        <taxon>Pandoraea</taxon>
    </lineage>
</organism>
<dbReference type="AlphaFoldDB" id="A0A5E4S5W0"/>
<keyword evidence="14" id="KW-0969">Cilium</keyword>
<dbReference type="GO" id="GO:0009431">
    <property type="term" value="C:bacterial-type flagellum basal body, MS ring"/>
    <property type="evidence" value="ECO:0007669"/>
    <property type="project" value="InterPro"/>
</dbReference>
<dbReference type="GO" id="GO:0071973">
    <property type="term" value="P:bacterial-type flagellum-dependent cell motility"/>
    <property type="evidence" value="ECO:0007669"/>
    <property type="project" value="InterPro"/>
</dbReference>
<comment type="subcellular location">
    <subcellularLocation>
        <location evidence="1 9">Bacterial flagellum basal body</location>
    </subcellularLocation>
    <subcellularLocation>
        <location evidence="2">Cell membrane</location>
        <topology evidence="2">Multi-pass membrane protein</topology>
    </subcellularLocation>
</comment>
<evidence type="ECO:0000256" key="1">
    <source>
        <dbReference type="ARBA" id="ARBA00004117"/>
    </source>
</evidence>
<evidence type="ECO:0000256" key="9">
    <source>
        <dbReference type="PIRNR" id="PIRNR004862"/>
    </source>
</evidence>
<dbReference type="PANTHER" id="PTHR30046:SF0">
    <property type="entry name" value="FLAGELLAR M-RING PROTEIN"/>
    <property type="match status" value="1"/>
</dbReference>
<feature type="transmembrane region" description="Helical" evidence="11">
    <location>
        <begin position="449"/>
        <end position="471"/>
    </location>
</feature>
<evidence type="ECO:0000313" key="15">
    <source>
        <dbReference type="Proteomes" id="UP000343317"/>
    </source>
</evidence>
<keyword evidence="7 11" id="KW-0472">Membrane</keyword>
<feature type="compositionally biased region" description="Basic and acidic residues" evidence="10">
    <location>
        <begin position="485"/>
        <end position="498"/>
    </location>
</feature>
<dbReference type="GO" id="GO:0005886">
    <property type="term" value="C:plasma membrane"/>
    <property type="evidence" value="ECO:0007669"/>
    <property type="project" value="UniProtKB-SubCell"/>
</dbReference>
<gene>
    <name evidence="14" type="primary">fliF</name>
    <name evidence="14" type="ORF">PHO31112_00614</name>
</gene>
<dbReference type="InterPro" id="IPR000067">
    <property type="entry name" value="FlgMring_FliF"/>
</dbReference>
<comment type="similarity">
    <text evidence="3 9">Belongs to the FliF family.</text>
</comment>
<evidence type="ECO:0000259" key="12">
    <source>
        <dbReference type="Pfam" id="PF01514"/>
    </source>
</evidence>
<dbReference type="PIRSF" id="PIRSF004862">
    <property type="entry name" value="FliF"/>
    <property type="match status" value="1"/>
</dbReference>
<dbReference type="Pfam" id="PF08345">
    <property type="entry name" value="YscJ_FliF_C"/>
    <property type="match status" value="1"/>
</dbReference>
<evidence type="ECO:0000256" key="7">
    <source>
        <dbReference type="ARBA" id="ARBA00023136"/>
    </source>
</evidence>
<proteinExistence type="inferred from homology"/>
<evidence type="ECO:0000256" key="2">
    <source>
        <dbReference type="ARBA" id="ARBA00004651"/>
    </source>
</evidence>
<dbReference type="Gene3D" id="3.30.300.30">
    <property type="match status" value="1"/>
</dbReference>
<dbReference type="InterPro" id="IPR013556">
    <property type="entry name" value="Flag_M-ring_C"/>
</dbReference>
<feature type="compositionally biased region" description="Low complexity" evidence="10">
    <location>
        <begin position="499"/>
        <end position="510"/>
    </location>
</feature>
<dbReference type="Proteomes" id="UP000343317">
    <property type="component" value="Unassembled WGS sequence"/>
</dbReference>
<name>A0A5E4S5W0_9BURK</name>
<dbReference type="RefSeq" id="WP_150619122.1">
    <property type="nucleotide sequence ID" value="NZ_CABPSM010000001.1"/>
</dbReference>
<accession>A0A5E4S5W0</accession>
<evidence type="ECO:0000256" key="3">
    <source>
        <dbReference type="ARBA" id="ARBA00007971"/>
    </source>
</evidence>
<evidence type="ECO:0000256" key="5">
    <source>
        <dbReference type="ARBA" id="ARBA00022692"/>
    </source>
</evidence>
<keyword evidence="8 9" id="KW-0975">Bacterial flagellum</keyword>
<dbReference type="NCBIfam" id="TIGR00206">
    <property type="entry name" value="fliF"/>
    <property type="match status" value="1"/>
</dbReference>
<keyword evidence="4" id="KW-1003">Cell membrane</keyword>
<keyword evidence="14" id="KW-0282">Flagellum</keyword>
<evidence type="ECO:0000256" key="6">
    <source>
        <dbReference type="ARBA" id="ARBA00022989"/>
    </source>
</evidence>
<feature type="domain" description="Flagellar M-ring N-terminal" evidence="12">
    <location>
        <begin position="63"/>
        <end position="237"/>
    </location>
</feature>
<evidence type="ECO:0000259" key="13">
    <source>
        <dbReference type="Pfam" id="PF08345"/>
    </source>
</evidence>
<sequence>MGIDNIFRAFRTLGSAGTRSRERWVKWRAQPSGFAGQLRSALPLVVAAGAITAATLAWYSHDTGYAPLFGQNQRIPIAQATGVLDAEKIPFRMHPDTGAILVPHDRLGRARLALAAKGVTPELPPGLELVDRDERLGVRQFVQDVRFRRGLEGELARTIMSIDAVDAARVHIALAPQTSFVTHTKASASASVLISVRPGQKLAPQQVSAIVKLVAGSVNGLAAENVSVVDQQGTPLTANLDLDDATNGNAQARTRSRDEALRNVRGLLDGILGPNRYRASVSIDLDEDVVSNTTEALGADPRVMQEAVREARDDDAVVGGVPGAMANRPVDAAPMLGGEGGATRTTSSTRQFAYDRSITQTKRHRPRVRQMHVAVMVDAQAAPGGNGWTAETIAEIERTLRASAGIQVDRGDTLVVSAMPFAVTDGAIAFDTPDTAAQGLALTSTQKQYAAIAAIAAAAVLLIALVTWAALARRARRRKAAARIAEDEARERSRREAENAAQQAALPAFANDMPPDSDASFDTKLGRLTTLADGEPERVAQIIKQWIGSHASAR</sequence>
<evidence type="ECO:0000256" key="4">
    <source>
        <dbReference type="ARBA" id="ARBA00022475"/>
    </source>
</evidence>
<evidence type="ECO:0000313" key="14">
    <source>
        <dbReference type="EMBL" id="VVD71176.1"/>
    </source>
</evidence>
<feature type="domain" description="Flagellar M-ring C-terminal" evidence="13">
    <location>
        <begin position="268"/>
        <end position="421"/>
    </location>
</feature>
<evidence type="ECO:0000256" key="10">
    <source>
        <dbReference type="SAM" id="MobiDB-lite"/>
    </source>
</evidence>
<protein>
    <recommendedName>
        <fullName evidence="9">Flagellar M-ring protein</fullName>
    </recommendedName>
</protein>
<evidence type="ECO:0000256" key="8">
    <source>
        <dbReference type="ARBA" id="ARBA00023143"/>
    </source>
</evidence>